<gene>
    <name evidence="1" type="ORF">COU30_04450</name>
</gene>
<dbReference type="GO" id="GO:0003700">
    <property type="term" value="F:DNA-binding transcription factor activity"/>
    <property type="evidence" value="ECO:0007669"/>
    <property type="project" value="TreeGrafter"/>
</dbReference>
<protein>
    <recommendedName>
        <fullName evidence="3">Rrf2 family transcriptional regulator</fullName>
    </recommendedName>
</protein>
<reference evidence="2" key="1">
    <citation type="submission" date="2017-09" db="EMBL/GenBank/DDBJ databases">
        <title>Depth-based differentiation of microbial function through sediment-hosted aquifers and enrichment of novel symbionts in the deep terrestrial subsurface.</title>
        <authorList>
            <person name="Probst A.J."/>
            <person name="Ladd B."/>
            <person name="Jarett J.K."/>
            <person name="Geller-Mcgrath D.E."/>
            <person name="Sieber C.M.K."/>
            <person name="Emerson J.B."/>
            <person name="Anantharaman K."/>
            <person name="Thomas B.C."/>
            <person name="Malmstrom R."/>
            <person name="Stieglmeier M."/>
            <person name="Klingl A."/>
            <person name="Woyke T."/>
            <person name="Ryan C.M."/>
            <person name="Banfield J.F."/>
        </authorList>
    </citation>
    <scope>NUCLEOTIDE SEQUENCE [LARGE SCALE GENOMIC DNA]</scope>
</reference>
<dbReference type="PROSITE" id="PS51197">
    <property type="entry name" value="HTH_RRF2_2"/>
    <property type="match status" value="1"/>
</dbReference>
<proteinExistence type="predicted"/>
<dbReference type="EMBL" id="PFBW01000190">
    <property type="protein sequence ID" value="PIR77076.1"/>
    <property type="molecule type" value="Genomic_DNA"/>
</dbReference>
<evidence type="ECO:0000313" key="1">
    <source>
        <dbReference type="EMBL" id="PIR77076.1"/>
    </source>
</evidence>
<dbReference type="InterPro" id="IPR030489">
    <property type="entry name" value="TR_Rrf2-type_CS"/>
</dbReference>
<dbReference type="SUPFAM" id="SSF46785">
    <property type="entry name" value="Winged helix' DNA-binding domain"/>
    <property type="match status" value="1"/>
</dbReference>
<dbReference type="InterPro" id="IPR000944">
    <property type="entry name" value="Tscrpt_reg_Rrf2"/>
</dbReference>
<name>A0A2M6P030_9BACT</name>
<dbReference type="PROSITE" id="PS01332">
    <property type="entry name" value="HTH_RRF2_1"/>
    <property type="match status" value="1"/>
</dbReference>
<dbReference type="InterPro" id="IPR036388">
    <property type="entry name" value="WH-like_DNA-bd_sf"/>
</dbReference>
<sequence>MFYVNKEVDYAVQLVMALARLPDNSLLSLRAFSEESTISFLFLQKIARKLRKAGIITSVKGAFGGYTLRASAGDISMYQILEAICGPLGFVECLKDNQTCPQAKGCLSRSVFARINTEMMASLSHLSVADMLEELSIQ</sequence>
<dbReference type="Gene3D" id="1.10.10.10">
    <property type="entry name" value="Winged helix-like DNA-binding domain superfamily/Winged helix DNA-binding domain"/>
    <property type="match status" value="1"/>
</dbReference>
<dbReference type="Proteomes" id="UP000228528">
    <property type="component" value="Unassembled WGS sequence"/>
</dbReference>
<organism evidence="1 2">
    <name type="scientific">Candidatus Magasanikbacteria bacterium CG10_big_fil_rev_8_21_14_0_10_38_6</name>
    <dbReference type="NCBI Taxonomy" id="1974647"/>
    <lineage>
        <taxon>Bacteria</taxon>
        <taxon>Candidatus Magasanikiibacteriota</taxon>
    </lineage>
</organism>
<evidence type="ECO:0000313" key="2">
    <source>
        <dbReference type="Proteomes" id="UP000228528"/>
    </source>
</evidence>
<dbReference type="GO" id="GO:0005829">
    <property type="term" value="C:cytosol"/>
    <property type="evidence" value="ECO:0007669"/>
    <property type="project" value="TreeGrafter"/>
</dbReference>
<comment type="caution">
    <text evidence="1">The sequence shown here is derived from an EMBL/GenBank/DDBJ whole genome shotgun (WGS) entry which is preliminary data.</text>
</comment>
<dbReference type="PANTHER" id="PTHR33221">
    <property type="entry name" value="WINGED HELIX-TURN-HELIX TRANSCRIPTIONAL REGULATOR, RRF2 FAMILY"/>
    <property type="match status" value="1"/>
</dbReference>
<dbReference type="InterPro" id="IPR036390">
    <property type="entry name" value="WH_DNA-bd_sf"/>
</dbReference>
<dbReference type="Pfam" id="PF02082">
    <property type="entry name" value="Rrf2"/>
    <property type="match status" value="1"/>
</dbReference>
<accession>A0A2M6P030</accession>
<evidence type="ECO:0008006" key="3">
    <source>
        <dbReference type="Google" id="ProtNLM"/>
    </source>
</evidence>
<dbReference type="NCBIfam" id="TIGR00738">
    <property type="entry name" value="rrf2_super"/>
    <property type="match status" value="1"/>
</dbReference>
<dbReference type="AlphaFoldDB" id="A0A2M6P030"/>
<dbReference type="PANTHER" id="PTHR33221:SF9">
    <property type="entry name" value="RRF2 FAMILY PROTEIN"/>
    <property type="match status" value="1"/>
</dbReference>